<accession>A0A7Y0E3R5</accession>
<protein>
    <submittedName>
        <fullName evidence="3">Class I SAM-dependent methyltransferase</fullName>
    </submittedName>
</protein>
<dbReference type="Proteomes" id="UP000539372">
    <property type="component" value="Unassembled WGS sequence"/>
</dbReference>
<organism evidence="3 4">
    <name type="scientific">Pacificispira spongiicola</name>
    <dbReference type="NCBI Taxonomy" id="2729598"/>
    <lineage>
        <taxon>Bacteria</taxon>
        <taxon>Pseudomonadati</taxon>
        <taxon>Pseudomonadota</taxon>
        <taxon>Alphaproteobacteria</taxon>
        <taxon>Rhodospirillales</taxon>
        <taxon>Rhodospirillaceae</taxon>
        <taxon>Pacificispira</taxon>
    </lineage>
</organism>
<evidence type="ECO:0000313" key="3">
    <source>
        <dbReference type="EMBL" id="NMM46722.1"/>
    </source>
</evidence>
<dbReference type="GO" id="GO:0008168">
    <property type="term" value="F:methyltransferase activity"/>
    <property type="evidence" value="ECO:0007669"/>
    <property type="project" value="UniProtKB-KW"/>
</dbReference>
<dbReference type="GO" id="GO:0032259">
    <property type="term" value="P:methylation"/>
    <property type="evidence" value="ECO:0007669"/>
    <property type="project" value="UniProtKB-KW"/>
</dbReference>
<sequence>MAEKEKGEIQYQEAIDLMRKLGLQKLGLTSSWGFYDDPKRLTFTLARYKFVSKMLEGRRNVLELGCGDAFASRIVRQAVGKLTAFDFDQDFVESAREIMSDRWQFDVRMHDILDGPVPVSEDGLYDAAYSMDVMEHIPAEQEHLYFENIIASLDEHGVLIVGAPSLESQEYASPHSKVGHVNCKNQRDLKASLEKYFHNVFTFSMNDEVVHTGFHKMSHYNLALGCGKKR</sequence>
<dbReference type="CDD" id="cd02440">
    <property type="entry name" value="AdoMet_MTases"/>
    <property type="match status" value="1"/>
</dbReference>
<dbReference type="AlphaFoldDB" id="A0A7Y0E3R5"/>
<comment type="caution">
    <text evidence="3">The sequence shown here is derived from an EMBL/GenBank/DDBJ whole genome shotgun (WGS) entry which is preliminary data.</text>
</comment>
<keyword evidence="4" id="KW-1185">Reference proteome</keyword>
<dbReference type="InterPro" id="IPR029063">
    <property type="entry name" value="SAM-dependent_MTases_sf"/>
</dbReference>
<keyword evidence="1 3" id="KW-0808">Transferase</keyword>
<name>A0A7Y0E3R5_9PROT</name>
<reference evidence="3 4" key="1">
    <citation type="submission" date="2020-04" db="EMBL/GenBank/DDBJ databases">
        <title>Rhodospirillaceae bacterium KN72 isolated from deep sea.</title>
        <authorList>
            <person name="Zhang D.-C."/>
        </authorList>
    </citation>
    <scope>NUCLEOTIDE SEQUENCE [LARGE SCALE GENOMIC DNA]</scope>
    <source>
        <strain evidence="3 4">KN72</strain>
    </source>
</reference>
<dbReference type="SUPFAM" id="SSF53335">
    <property type="entry name" value="S-adenosyl-L-methionine-dependent methyltransferases"/>
    <property type="match status" value="1"/>
</dbReference>
<evidence type="ECO:0000256" key="1">
    <source>
        <dbReference type="ARBA" id="ARBA00022679"/>
    </source>
</evidence>
<dbReference type="InterPro" id="IPR041698">
    <property type="entry name" value="Methyltransf_25"/>
</dbReference>
<dbReference type="EMBL" id="JABBNT010000009">
    <property type="protein sequence ID" value="NMM46722.1"/>
    <property type="molecule type" value="Genomic_DNA"/>
</dbReference>
<keyword evidence="3" id="KW-0489">Methyltransferase</keyword>
<evidence type="ECO:0000313" key="4">
    <source>
        <dbReference type="Proteomes" id="UP000539372"/>
    </source>
</evidence>
<evidence type="ECO:0000259" key="2">
    <source>
        <dbReference type="Pfam" id="PF13649"/>
    </source>
</evidence>
<dbReference type="PANTHER" id="PTHR43861">
    <property type="entry name" value="TRANS-ACONITATE 2-METHYLTRANSFERASE-RELATED"/>
    <property type="match status" value="1"/>
</dbReference>
<gene>
    <name evidence="3" type="ORF">HH303_19695</name>
</gene>
<dbReference type="Pfam" id="PF13649">
    <property type="entry name" value="Methyltransf_25"/>
    <property type="match status" value="1"/>
</dbReference>
<dbReference type="Gene3D" id="3.40.50.150">
    <property type="entry name" value="Vaccinia Virus protein VP39"/>
    <property type="match status" value="1"/>
</dbReference>
<proteinExistence type="predicted"/>
<feature type="domain" description="Methyltransferase" evidence="2">
    <location>
        <begin position="61"/>
        <end position="157"/>
    </location>
</feature>